<sequence length="1066" mass="123707">MQLLMLFDQYAEVQELESTLHGLELEIERLVLRKTECLRRLNDLKASTAILPVEILSAIFEHACSDTKMVPLALGLVSSHWRDVSRTTPKLWTSIQLSITTETVKCPERHYNLLRLYFANARSYPLSLKLLGTGSPLTSRREPNMPRKLLLDLIFKENASRIGALTCTGISRELWDEIYQCASPMTLFPALQSLEMGWSTSVFEPAEIQIFCPNLKSATLSGHFTPVALPWKQLTRLELCGLPVDRCIELLFECPLLEEYYCDLPRWVHPAHSEFLPLFSREDINLPKLRTLGWWFMNEDWTNFLMDAHFPSLHHISSLANVSDFHRSSILPLPNYFIRNAPRLKSFEGDIRFIWRGAPPIGYTADFGDENVDEGISGVLAAAELEELSVRNLDVDDLRFIFDQLLVSHHDTYWDTLPCLQVLSIHAPNISQDLFHPPVFSSFVEFLQSRRSGRKIDQLKTYSRIDSLEPPERAHQAVMAQFHELRQLVREGLRVELVDSSGTRSRIRQAPYNPPAKLEKFCLKMSVLDRQNEVDSLNANTNQLDDEIRRLMVQRASYRHRVNGFQAATASLPPETLSNIFEYYSHSRKRLLTIGAVCSHWRDIAWSTPGLWSKCHLSFLLGKVFRWQIEVLELWFKNCQPCGLFLYLDFDHGFDDSQERFDRTSDEPLPEVATNEEILKLIFVENSENVRGLICAHDGSVYTTVPGIWWKYFINCYDSNRLFRLQRLDVELVDFDSIVPHRPVTNIQALAELRSQLPALSHLTLRFDTGLELVPLQQLTTLELWWIRSDQCLELLLRLPQLEAFSCQEPKPAPASDTSDFASVLQREDIVLPHLTRLGWVASDDEWTLFLSTHIHLPFLRHLRWSTHFHAQIHSARTFELLSRDFLRKLTSLRVFESNLPLEVWVDSESYDETSRSFVVLDRVPRLVLNNRLEELHFLEAEYGDSTFFSYLSRHLLVVPEARESTSVLPRLIRLEIELCQTRDDGDDDLYFSPSLRDFLRAIYSRPTLEVVHFRIDDVETWSSFQAELYYQYEDIQAPSRIEIRKRNGDVDTWEDLKPIQASLRE</sequence>
<evidence type="ECO:0000313" key="3">
    <source>
        <dbReference type="Proteomes" id="UP000559027"/>
    </source>
</evidence>
<dbReference type="EMBL" id="JAACJO010000016">
    <property type="protein sequence ID" value="KAF5349734.1"/>
    <property type="molecule type" value="Genomic_DNA"/>
</dbReference>
<protein>
    <recommendedName>
        <fullName evidence="1">F-box domain-containing protein</fullName>
    </recommendedName>
</protein>
<reference evidence="2 3" key="1">
    <citation type="journal article" date="2020" name="ISME J.">
        <title>Uncovering the hidden diversity of litter-decomposition mechanisms in mushroom-forming fungi.</title>
        <authorList>
            <person name="Floudas D."/>
            <person name="Bentzer J."/>
            <person name="Ahren D."/>
            <person name="Johansson T."/>
            <person name="Persson P."/>
            <person name="Tunlid A."/>
        </authorList>
    </citation>
    <scope>NUCLEOTIDE SEQUENCE [LARGE SCALE GENOMIC DNA]</scope>
    <source>
        <strain evidence="2 3">CBS 146.42</strain>
    </source>
</reference>
<dbReference type="InterPro" id="IPR036047">
    <property type="entry name" value="F-box-like_dom_sf"/>
</dbReference>
<gene>
    <name evidence="2" type="ORF">D9756_008892</name>
</gene>
<evidence type="ECO:0000313" key="2">
    <source>
        <dbReference type="EMBL" id="KAF5349734.1"/>
    </source>
</evidence>
<dbReference type="Pfam" id="PF12937">
    <property type="entry name" value="F-box-like"/>
    <property type="match status" value="1"/>
</dbReference>
<dbReference type="OrthoDB" id="2269034at2759"/>
<name>A0A8H5CYL2_9AGAR</name>
<keyword evidence="3" id="KW-1185">Reference proteome</keyword>
<dbReference type="SUPFAM" id="SSF81383">
    <property type="entry name" value="F-box domain"/>
    <property type="match status" value="1"/>
</dbReference>
<organism evidence="2 3">
    <name type="scientific">Leucocoprinus leucothites</name>
    <dbReference type="NCBI Taxonomy" id="201217"/>
    <lineage>
        <taxon>Eukaryota</taxon>
        <taxon>Fungi</taxon>
        <taxon>Dikarya</taxon>
        <taxon>Basidiomycota</taxon>
        <taxon>Agaricomycotina</taxon>
        <taxon>Agaricomycetes</taxon>
        <taxon>Agaricomycetidae</taxon>
        <taxon>Agaricales</taxon>
        <taxon>Agaricineae</taxon>
        <taxon>Agaricaceae</taxon>
        <taxon>Leucocoprinus</taxon>
    </lineage>
</organism>
<dbReference type="InterPro" id="IPR001810">
    <property type="entry name" value="F-box_dom"/>
</dbReference>
<dbReference type="PANTHER" id="PTHR38926:SF5">
    <property type="entry name" value="F-BOX AND LEUCINE-RICH REPEAT PROTEIN 6"/>
    <property type="match status" value="1"/>
</dbReference>
<feature type="domain" description="F-box" evidence="1">
    <location>
        <begin position="570"/>
        <end position="617"/>
    </location>
</feature>
<proteinExistence type="predicted"/>
<dbReference type="PANTHER" id="PTHR38926">
    <property type="entry name" value="F-BOX DOMAIN CONTAINING PROTEIN, EXPRESSED"/>
    <property type="match status" value="1"/>
</dbReference>
<comment type="caution">
    <text evidence="2">The sequence shown here is derived from an EMBL/GenBank/DDBJ whole genome shotgun (WGS) entry which is preliminary data.</text>
</comment>
<dbReference type="AlphaFoldDB" id="A0A8H5CYL2"/>
<dbReference type="Gene3D" id="1.20.1280.50">
    <property type="match status" value="1"/>
</dbReference>
<dbReference type="Proteomes" id="UP000559027">
    <property type="component" value="Unassembled WGS sequence"/>
</dbReference>
<accession>A0A8H5CYL2</accession>
<evidence type="ECO:0000259" key="1">
    <source>
        <dbReference type="Pfam" id="PF12937"/>
    </source>
</evidence>